<gene>
    <name evidence="2" type="ORF">JJQ60_07010</name>
</gene>
<reference evidence="2" key="1">
    <citation type="submission" date="2021-01" db="EMBL/GenBank/DDBJ databases">
        <authorList>
            <person name="Zhong Y.L."/>
        </authorList>
    </citation>
    <scope>NUCLEOTIDE SEQUENCE</scope>
    <source>
        <strain evidence="2">KCTC 23302</strain>
    </source>
</reference>
<keyword evidence="3" id="KW-1185">Reference proteome</keyword>
<accession>A0A937D5F7</accession>
<dbReference type="EMBL" id="JAERQJ010000002">
    <property type="protein sequence ID" value="MBL0683259.1"/>
    <property type="molecule type" value="Genomic_DNA"/>
</dbReference>
<evidence type="ECO:0000313" key="3">
    <source>
        <dbReference type="Proteomes" id="UP000651057"/>
    </source>
</evidence>
<dbReference type="InterPro" id="IPR003961">
    <property type="entry name" value="FN3_dom"/>
</dbReference>
<dbReference type="SMART" id="SM00060">
    <property type="entry name" value="FN3"/>
    <property type="match status" value="4"/>
</dbReference>
<dbReference type="RefSeq" id="WP_201918073.1">
    <property type="nucleotide sequence ID" value="NZ_BAABAX010000023.1"/>
</dbReference>
<proteinExistence type="predicted"/>
<dbReference type="Gene3D" id="2.60.40.10">
    <property type="entry name" value="Immunoglobulins"/>
    <property type="match status" value="4"/>
</dbReference>
<protein>
    <recommendedName>
        <fullName evidence="1">Fibronectin type-III domain-containing protein</fullName>
    </recommendedName>
</protein>
<dbReference type="Proteomes" id="UP000651057">
    <property type="component" value="Unassembled WGS sequence"/>
</dbReference>
<organism evidence="2 3">
    <name type="scientific">Aquimarina mytili</name>
    <dbReference type="NCBI Taxonomy" id="874423"/>
    <lineage>
        <taxon>Bacteria</taxon>
        <taxon>Pseudomonadati</taxon>
        <taxon>Bacteroidota</taxon>
        <taxon>Flavobacteriia</taxon>
        <taxon>Flavobacteriales</taxon>
        <taxon>Flavobacteriaceae</taxon>
        <taxon>Aquimarina</taxon>
    </lineage>
</organism>
<sequence length="679" mass="76026">MHFQVFGQSSDDEIKNEVRVVARVQKGKVLLRWAVSTSSAWLKANKHGYKIDRYTVSRDGQLLSPPVKTTLTSVPLLPYPVAQWEEAVNTNDYAAILAQALYGEGFQVEQMEGGLAQIINKSREIEQRFSFGLYAADMNFEAAKMGGLGFEDTNIVSGEEYLYSVETLVPVDLLKIEPGSVSVKVKDPEPLPVPLDLYAVPNDKNILLTWEYEMFKGIFTSYYLERSENGNDFQRLGDTPLVNLNDRPGSPAKRMFYVDTLSQNNKTYYYRVKGISPFGEISPPSEVVSGQGIKKLSAVPHISRHTFDASGGVNIQWDFPKETENEITGFELDWAAQEKGPYKTVKTGISKSSRNTTYSEPEPSNYFRVTALGKNNQKTTSLTAFVQTIDSIPPAAPVGVVGIVDSLGVVKLNWTANTEKDFLGYRVFRGNLEKEELSQITISPVGENTFQDTIQVKSLNSKVFYQVVAVDKRFNMSDYSEKLALKKPDVVPPSSPVFKEYKVQRKGVFIEWINSTSDDVVSHKLYRQNVKMSEQGWQSIFVTDTVTSYTDSSVEAATKYRYAIFAEDDSGLQSAPSTPITITSQKSTDAELIKGFSLVADRVNKNISISWRKMPKEVIEIIIYKSKKEGKPVLFKQMPNTINRIVDSSISPGNTYVYSLKAITKNGNHSKVETKEVIF</sequence>
<dbReference type="PROSITE" id="PS50853">
    <property type="entry name" value="FN3"/>
    <property type="match status" value="1"/>
</dbReference>
<name>A0A937D5F7_9FLAO</name>
<dbReference type="SUPFAM" id="SSF49265">
    <property type="entry name" value="Fibronectin type III"/>
    <property type="match status" value="2"/>
</dbReference>
<evidence type="ECO:0000259" key="1">
    <source>
        <dbReference type="PROSITE" id="PS50853"/>
    </source>
</evidence>
<dbReference type="AlphaFoldDB" id="A0A937D5F7"/>
<feature type="domain" description="Fibronectin type-III" evidence="1">
    <location>
        <begin position="492"/>
        <end position="587"/>
    </location>
</feature>
<dbReference type="InterPro" id="IPR036116">
    <property type="entry name" value="FN3_sf"/>
</dbReference>
<evidence type="ECO:0000313" key="2">
    <source>
        <dbReference type="EMBL" id="MBL0683259.1"/>
    </source>
</evidence>
<dbReference type="InterPro" id="IPR013783">
    <property type="entry name" value="Ig-like_fold"/>
</dbReference>
<comment type="caution">
    <text evidence="2">The sequence shown here is derived from an EMBL/GenBank/DDBJ whole genome shotgun (WGS) entry which is preliminary data.</text>
</comment>